<dbReference type="SUPFAM" id="SSF56112">
    <property type="entry name" value="Protein kinase-like (PK-like)"/>
    <property type="match status" value="1"/>
</dbReference>
<gene>
    <name evidence="7" type="ORF">M9Y10_009095</name>
</gene>
<dbReference type="PANTHER" id="PTHR24346">
    <property type="entry name" value="MAP/MICROTUBULE AFFINITY-REGULATING KINASE"/>
    <property type="match status" value="1"/>
</dbReference>
<accession>A0ABR2IZW1</accession>
<dbReference type="PANTHER" id="PTHR24346:SF82">
    <property type="entry name" value="KP78A-RELATED"/>
    <property type="match status" value="1"/>
</dbReference>
<evidence type="ECO:0000313" key="7">
    <source>
        <dbReference type="EMBL" id="KAK8871182.1"/>
    </source>
</evidence>
<evidence type="ECO:0000256" key="1">
    <source>
        <dbReference type="ARBA" id="ARBA00022527"/>
    </source>
</evidence>
<comment type="caution">
    <text evidence="7">The sequence shown here is derived from an EMBL/GenBank/DDBJ whole genome shotgun (WGS) entry which is preliminary data.</text>
</comment>
<keyword evidence="8" id="KW-1185">Reference proteome</keyword>
<keyword evidence="1" id="KW-0723">Serine/threonine-protein kinase</keyword>
<reference evidence="7 8" key="1">
    <citation type="submission" date="2024-04" db="EMBL/GenBank/DDBJ databases">
        <title>Tritrichomonas musculus Genome.</title>
        <authorList>
            <person name="Alves-Ferreira E."/>
            <person name="Grigg M."/>
            <person name="Lorenzi H."/>
            <person name="Galac M."/>
        </authorList>
    </citation>
    <scope>NUCLEOTIDE SEQUENCE [LARGE SCALE GENOMIC DNA]</scope>
    <source>
        <strain evidence="7 8">EAF2021</strain>
    </source>
</reference>
<name>A0ABR2IZW1_9EUKA</name>
<evidence type="ECO:0000256" key="4">
    <source>
        <dbReference type="ARBA" id="ARBA00022777"/>
    </source>
</evidence>
<sequence>MQQQFWIPHNVGNYAFINEVEENKWNAMDQTSKKEVFVQIVSKKDYQNKDSFYKLTRYVELTKNIQSKYFSKCQDFFEDKRFYYVVLEKPDGITLKEYVEQNCGKITEEYVKNFFVNLIAAFESLDYNQFSITYNNIYVNNNDLHDNTHKFELTIIPYMMKYSINPTYVFEAPEVLLGKAKNSVSNVWTCGILLYYITIGSLPFSVTPFNASEFQKIMLNEKIQIPAYVPADIQDLLTRMLTKNTFTRMKFEQLFNHYWVKKDSMKPTEKSYQHINKEQFPNLWAQSSSLINKSLSEDFMKQHHLQIQIIASKKRPSLINAENIKDINIL</sequence>
<dbReference type="Proteomes" id="UP001470230">
    <property type="component" value="Unassembled WGS sequence"/>
</dbReference>
<keyword evidence="5" id="KW-0067">ATP-binding</keyword>
<keyword evidence="2" id="KW-0808">Transferase</keyword>
<dbReference type="InterPro" id="IPR011009">
    <property type="entry name" value="Kinase-like_dom_sf"/>
</dbReference>
<protein>
    <recommendedName>
        <fullName evidence="6">Protein kinase domain-containing protein</fullName>
    </recommendedName>
</protein>
<keyword evidence="4" id="KW-0418">Kinase</keyword>
<feature type="domain" description="Protein kinase" evidence="6">
    <location>
        <begin position="14"/>
        <end position="260"/>
    </location>
</feature>
<dbReference type="Pfam" id="PF00069">
    <property type="entry name" value="Pkinase"/>
    <property type="match status" value="1"/>
</dbReference>
<dbReference type="SMART" id="SM00220">
    <property type="entry name" value="S_TKc"/>
    <property type="match status" value="1"/>
</dbReference>
<dbReference type="Gene3D" id="1.10.510.10">
    <property type="entry name" value="Transferase(Phosphotransferase) domain 1"/>
    <property type="match status" value="1"/>
</dbReference>
<dbReference type="EMBL" id="JAPFFF010000014">
    <property type="protein sequence ID" value="KAK8871182.1"/>
    <property type="molecule type" value="Genomic_DNA"/>
</dbReference>
<keyword evidence="3" id="KW-0547">Nucleotide-binding</keyword>
<evidence type="ECO:0000256" key="2">
    <source>
        <dbReference type="ARBA" id="ARBA00022679"/>
    </source>
</evidence>
<dbReference type="PROSITE" id="PS50011">
    <property type="entry name" value="PROTEIN_KINASE_DOM"/>
    <property type="match status" value="1"/>
</dbReference>
<evidence type="ECO:0000256" key="5">
    <source>
        <dbReference type="ARBA" id="ARBA00022840"/>
    </source>
</evidence>
<evidence type="ECO:0000259" key="6">
    <source>
        <dbReference type="PROSITE" id="PS50011"/>
    </source>
</evidence>
<proteinExistence type="predicted"/>
<organism evidence="7 8">
    <name type="scientific">Tritrichomonas musculus</name>
    <dbReference type="NCBI Taxonomy" id="1915356"/>
    <lineage>
        <taxon>Eukaryota</taxon>
        <taxon>Metamonada</taxon>
        <taxon>Parabasalia</taxon>
        <taxon>Tritrichomonadida</taxon>
        <taxon>Tritrichomonadidae</taxon>
        <taxon>Tritrichomonas</taxon>
    </lineage>
</organism>
<evidence type="ECO:0000313" key="8">
    <source>
        <dbReference type="Proteomes" id="UP001470230"/>
    </source>
</evidence>
<evidence type="ECO:0000256" key="3">
    <source>
        <dbReference type="ARBA" id="ARBA00022741"/>
    </source>
</evidence>
<dbReference type="InterPro" id="IPR000719">
    <property type="entry name" value="Prot_kinase_dom"/>
</dbReference>